<accession>A0ABT3API0</accession>
<evidence type="ECO:0000259" key="3">
    <source>
        <dbReference type="Pfam" id="PF01642"/>
    </source>
</evidence>
<evidence type="ECO:0000256" key="2">
    <source>
        <dbReference type="SAM" id="MobiDB-lite"/>
    </source>
</evidence>
<evidence type="ECO:0000313" key="5">
    <source>
        <dbReference type="Proteomes" id="UP001320899"/>
    </source>
</evidence>
<feature type="domain" description="Methylmalonyl-CoA mutase alpha/beta chain catalytic" evidence="3">
    <location>
        <begin position="38"/>
        <end position="554"/>
    </location>
</feature>
<dbReference type="Gene3D" id="3.20.20.240">
    <property type="entry name" value="Methylmalonyl-CoA mutase"/>
    <property type="match status" value="1"/>
</dbReference>
<sequence length="562" mass="61635">MNKIDAKVHSGGSDRETAARDWKSGYQAQVREGKTVRNRSGLEIQPLYWPDEEVDATYDAKLGFPGSGPMTRGIYPSMHRGRTWTQRQLIGLGRPEDFNGRIKKILKSGASALSIIPCNSVYRGVDANEVEPELLGTCGTVINTVQDMDISLADIPIGDISIGLNDPNPFTMLAQLLIVAEQRGVPWSKITGTSNQSDYISHFVANHMFYRLSLTGARRVQLDAIEWLAENVPNWNPLSVVGQHMQQAGATPAQAMGLTLSSAIQYAEDCMARGLEPNKFLERFTFFFDISISFFEEVAKFRAGRRIWARLVEERFGVSNLRAKRFKFHAQTSGVDLTRQQPLNNISRVAVQAMAGILGGLQSLHTDGYDEVFTTPTEGPAKVAIATQNILKHEAGLCDVIDPLGGSYYVETLTDQMEAEILRVIAEIDEQGGMFKAVENGFVQKAIGESALGFQEAVDTGEQIVVGVNAYQEEEEETVLPAIDRPDPDWMQGQIDRLAAYKANRDQGGVTTALSDMRTAARSESENTFAAIVVATRAGATQGEIIAVLRDELGFGRPLVVA</sequence>
<dbReference type="PANTHER" id="PTHR48101">
    <property type="entry name" value="METHYLMALONYL-COA MUTASE, MITOCHONDRIAL-RELATED"/>
    <property type="match status" value="1"/>
</dbReference>
<organism evidence="4 5">
    <name type="scientific">Ruegeria aquimaris</name>
    <dbReference type="NCBI Taxonomy" id="2984333"/>
    <lineage>
        <taxon>Bacteria</taxon>
        <taxon>Pseudomonadati</taxon>
        <taxon>Pseudomonadota</taxon>
        <taxon>Alphaproteobacteria</taxon>
        <taxon>Rhodobacterales</taxon>
        <taxon>Roseobacteraceae</taxon>
        <taxon>Ruegeria</taxon>
    </lineage>
</organism>
<dbReference type="SUPFAM" id="SSF51703">
    <property type="entry name" value="Cobalamin (vitamin B12)-dependent enzymes"/>
    <property type="match status" value="1"/>
</dbReference>
<evidence type="ECO:0000256" key="1">
    <source>
        <dbReference type="ARBA" id="ARBA00023235"/>
    </source>
</evidence>
<gene>
    <name evidence="4" type="ORF">OE747_19310</name>
</gene>
<dbReference type="NCBIfam" id="TIGR00641">
    <property type="entry name" value="acid_CoA_mut_N"/>
    <property type="match status" value="1"/>
</dbReference>
<dbReference type="EMBL" id="JAOWLB010000018">
    <property type="protein sequence ID" value="MCV2890492.1"/>
    <property type="molecule type" value="Genomic_DNA"/>
</dbReference>
<dbReference type="InterPro" id="IPR006099">
    <property type="entry name" value="MeMalonylCoA_mutase_a/b_cat"/>
</dbReference>
<comment type="caution">
    <text evidence="4">The sequence shown here is derived from an EMBL/GenBank/DDBJ whole genome shotgun (WGS) entry which is preliminary data.</text>
</comment>
<dbReference type="InterPro" id="IPR016176">
    <property type="entry name" value="Cbl-dep_enz_cat"/>
</dbReference>
<dbReference type="PANTHER" id="PTHR48101:SF1">
    <property type="entry name" value="METHYLMALONYL-COA MUTASE, LARGE SUBUNIT"/>
    <property type="match status" value="1"/>
</dbReference>
<protein>
    <submittedName>
        <fullName evidence="4">Acyl-CoA mutase large subunit family protein</fullName>
    </submittedName>
</protein>
<dbReference type="Pfam" id="PF01642">
    <property type="entry name" value="MM_CoA_mutase"/>
    <property type="match status" value="1"/>
</dbReference>
<dbReference type="RefSeq" id="WP_263830147.1">
    <property type="nucleotide sequence ID" value="NZ_JAOWLB010000018.1"/>
</dbReference>
<keyword evidence="5" id="KW-1185">Reference proteome</keyword>
<keyword evidence="1" id="KW-0413">Isomerase</keyword>
<dbReference type="InterPro" id="IPR006098">
    <property type="entry name" value="MMCoA_mutase_a_cat"/>
</dbReference>
<reference evidence="4 5" key="1">
    <citation type="submission" date="2022-10" db="EMBL/GenBank/DDBJ databases">
        <title>Ruegeria sp. nov., isolated from ocean surface sediments.</title>
        <authorList>
            <person name="He W."/>
            <person name="Xue H.-P."/>
            <person name="Zhang D.-F."/>
        </authorList>
    </citation>
    <scope>NUCLEOTIDE SEQUENCE [LARGE SCALE GENOMIC DNA]</scope>
    <source>
        <strain evidence="4 5">XHP0148</strain>
    </source>
</reference>
<name>A0ABT3API0_9RHOB</name>
<feature type="compositionally biased region" description="Basic and acidic residues" evidence="2">
    <location>
        <begin position="1"/>
        <end position="23"/>
    </location>
</feature>
<feature type="region of interest" description="Disordered" evidence="2">
    <location>
        <begin position="1"/>
        <end position="26"/>
    </location>
</feature>
<evidence type="ECO:0000313" key="4">
    <source>
        <dbReference type="EMBL" id="MCV2890492.1"/>
    </source>
</evidence>
<dbReference type="Proteomes" id="UP001320899">
    <property type="component" value="Unassembled WGS sequence"/>
</dbReference>
<proteinExistence type="predicted"/>